<protein>
    <submittedName>
        <fullName evidence="1">Uncharacterized protein</fullName>
    </submittedName>
</protein>
<dbReference type="OrthoDB" id="3066350at2759"/>
<proteinExistence type="predicted"/>
<organism evidence="1 2">
    <name type="scientific">Pholiota conissans</name>
    <dbReference type="NCBI Taxonomy" id="109636"/>
    <lineage>
        <taxon>Eukaryota</taxon>
        <taxon>Fungi</taxon>
        <taxon>Dikarya</taxon>
        <taxon>Basidiomycota</taxon>
        <taxon>Agaricomycotina</taxon>
        <taxon>Agaricomycetes</taxon>
        <taxon>Agaricomycetidae</taxon>
        <taxon>Agaricales</taxon>
        <taxon>Agaricineae</taxon>
        <taxon>Strophariaceae</taxon>
        <taxon>Pholiota</taxon>
    </lineage>
</organism>
<dbReference type="Proteomes" id="UP000807469">
    <property type="component" value="Unassembled WGS sequence"/>
</dbReference>
<reference evidence="1" key="1">
    <citation type="submission" date="2020-11" db="EMBL/GenBank/DDBJ databases">
        <authorList>
            <consortium name="DOE Joint Genome Institute"/>
            <person name="Ahrendt S."/>
            <person name="Riley R."/>
            <person name="Andreopoulos W."/>
            <person name="Labutti K."/>
            <person name="Pangilinan J."/>
            <person name="Ruiz-Duenas F.J."/>
            <person name="Barrasa J.M."/>
            <person name="Sanchez-Garcia M."/>
            <person name="Camarero S."/>
            <person name="Miyauchi S."/>
            <person name="Serrano A."/>
            <person name="Linde D."/>
            <person name="Babiker R."/>
            <person name="Drula E."/>
            <person name="Ayuso-Fernandez I."/>
            <person name="Pacheco R."/>
            <person name="Padilla G."/>
            <person name="Ferreira P."/>
            <person name="Barriuso J."/>
            <person name="Kellner H."/>
            <person name="Castanera R."/>
            <person name="Alfaro M."/>
            <person name="Ramirez L."/>
            <person name="Pisabarro A.G."/>
            <person name="Kuo A."/>
            <person name="Tritt A."/>
            <person name="Lipzen A."/>
            <person name="He G."/>
            <person name="Yan M."/>
            <person name="Ng V."/>
            <person name="Cullen D."/>
            <person name="Martin F."/>
            <person name="Rosso M.-N."/>
            <person name="Henrissat B."/>
            <person name="Hibbett D."/>
            <person name="Martinez A.T."/>
            <person name="Grigoriev I.V."/>
        </authorList>
    </citation>
    <scope>NUCLEOTIDE SEQUENCE</scope>
    <source>
        <strain evidence="1">CIRM-BRFM 674</strain>
    </source>
</reference>
<feature type="non-terminal residue" evidence="1">
    <location>
        <position position="1"/>
    </location>
</feature>
<sequence length="127" mass="14720">ASPDWFLKVYQMFLSKDLEVSWVELICSWAHFEKDSDYKEQEKLEAAGRPPCVKAWISHTCSTIYRPDLGALPAFEKGFRVWWANLQPEWQCEGSTKILKQQQGDLDNLHRLGKNGLVSVLAALFFW</sequence>
<feature type="non-terminal residue" evidence="1">
    <location>
        <position position="127"/>
    </location>
</feature>
<gene>
    <name evidence="1" type="ORF">BDN70DRAFT_783689</name>
</gene>
<evidence type="ECO:0000313" key="2">
    <source>
        <dbReference type="Proteomes" id="UP000807469"/>
    </source>
</evidence>
<name>A0A9P5Z7G6_9AGAR</name>
<comment type="caution">
    <text evidence="1">The sequence shown here is derived from an EMBL/GenBank/DDBJ whole genome shotgun (WGS) entry which is preliminary data.</text>
</comment>
<dbReference type="EMBL" id="MU155177">
    <property type="protein sequence ID" value="KAF9481575.1"/>
    <property type="molecule type" value="Genomic_DNA"/>
</dbReference>
<evidence type="ECO:0000313" key="1">
    <source>
        <dbReference type="EMBL" id="KAF9481575.1"/>
    </source>
</evidence>
<accession>A0A9P5Z7G6</accession>
<dbReference type="AlphaFoldDB" id="A0A9P5Z7G6"/>
<keyword evidence="2" id="KW-1185">Reference proteome</keyword>